<evidence type="ECO:0000256" key="2">
    <source>
        <dbReference type="ARBA" id="ARBA00012261"/>
    </source>
</evidence>
<sequence>MALTIVFMGTPAFSVPTLRAVVAAGHQVVCVYTQPPRAAGRRGLTLTPSPVQAEAERLGLPVRSPLSLKDPAEIADLKALGADVAVVVAYGLLLPQAALDAPRHFCLNGHASLLPRWRGAAPIQRAIEAGDTATGVMVMRMEAGLDTGPVAVTAETAIGASETAGELQERLSQLSASAMVDALARLEAGTLAFEDQADLAARTGRDPLYAKKIDKAEARIDFAGEGAAIARRINAFSPFPGAWTMIDFGAGPERVKILRAVAANGREGAVPGELLDDALTVAAGTGALKLLDLQRAGGKPMAAETLLRGTPLPAGRRIGEG</sequence>
<keyword evidence="4 5" id="KW-0648">Protein biosynthesis</keyword>
<dbReference type="EC" id="2.1.2.9" evidence="2 5"/>
<comment type="similarity">
    <text evidence="1 5">Belongs to the Fmt family.</text>
</comment>
<evidence type="ECO:0000256" key="1">
    <source>
        <dbReference type="ARBA" id="ARBA00010699"/>
    </source>
</evidence>
<evidence type="ECO:0000256" key="5">
    <source>
        <dbReference type="HAMAP-Rule" id="MF_00182"/>
    </source>
</evidence>
<evidence type="ECO:0000256" key="3">
    <source>
        <dbReference type="ARBA" id="ARBA00022679"/>
    </source>
</evidence>
<gene>
    <name evidence="5 8" type="primary">fmt</name>
    <name evidence="8" type="ORF">GCM10011335_05900</name>
</gene>
<evidence type="ECO:0000313" key="8">
    <source>
        <dbReference type="EMBL" id="GGD05799.1"/>
    </source>
</evidence>
<comment type="function">
    <text evidence="5">Attaches a formyl group to the free amino group of methionyl-tRNA(fMet). The formyl group appears to play a dual role in the initiator identity of N-formylmethionyl-tRNA by promoting its recognition by IF2 and preventing the misappropriation of this tRNA by the elongation apparatus.</text>
</comment>
<accession>A0A916XSZ2</accession>
<dbReference type="InterPro" id="IPR044135">
    <property type="entry name" value="Met-tRNA-FMT_C"/>
</dbReference>
<dbReference type="CDD" id="cd08704">
    <property type="entry name" value="Met_tRNA_FMT_C"/>
    <property type="match status" value="1"/>
</dbReference>
<dbReference type="InterPro" id="IPR005793">
    <property type="entry name" value="Formyl_trans_C"/>
</dbReference>
<dbReference type="PROSITE" id="PS00373">
    <property type="entry name" value="GART"/>
    <property type="match status" value="1"/>
</dbReference>
<feature type="domain" description="Formyl transferase C-terminal" evidence="7">
    <location>
        <begin position="212"/>
        <end position="310"/>
    </location>
</feature>
<dbReference type="SUPFAM" id="SSF50486">
    <property type="entry name" value="FMT C-terminal domain-like"/>
    <property type="match status" value="1"/>
</dbReference>
<dbReference type="NCBIfam" id="TIGR00460">
    <property type="entry name" value="fmt"/>
    <property type="match status" value="1"/>
</dbReference>
<dbReference type="InterPro" id="IPR041711">
    <property type="entry name" value="Met-tRNA-FMT_N"/>
</dbReference>
<feature type="binding site" evidence="5">
    <location>
        <begin position="112"/>
        <end position="115"/>
    </location>
    <ligand>
        <name>(6S)-5,6,7,8-tetrahydrofolate</name>
        <dbReference type="ChEBI" id="CHEBI:57453"/>
    </ligand>
</feature>
<dbReference type="HAMAP" id="MF_00182">
    <property type="entry name" value="Formyl_trans"/>
    <property type="match status" value="1"/>
</dbReference>
<protein>
    <recommendedName>
        <fullName evidence="2 5">Methionyl-tRNA formyltransferase</fullName>
        <ecNumber evidence="2 5">2.1.2.9</ecNumber>
    </recommendedName>
</protein>
<dbReference type="PANTHER" id="PTHR11138">
    <property type="entry name" value="METHIONYL-TRNA FORMYLTRANSFERASE"/>
    <property type="match status" value="1"/>
</dbReference>
<evidence type="ECO:0000313" key="9">
    <source>
        <dbReference type="Proteomes" id="UP000613160"/>
    </source>
</evidence>
<evidence type="ECO:0000259" key="7">
    <source>
        <dbReference type="Pfam" id="PF02911"/>
    </source>
</evidence>
<evidence type="ECO:0000256" key="4">
    <source>
        <dbReference type="ARBA" id="ARBA00022917"/>
    </source>
</evidence>
<dbReference type="Pfam" id="PF00551">
    <property type="entry name" value="Formyl_trans_N"/>
    <property type="match status" value="1"/>
</dbReference>
<dbReference type="SUPFAM" id="SSF53328">
    <property type="entry name" value="Formyltransferase"/>
    <property type="match status" value="1"/>
</dbReference>
<dbReference type="GO" id="GO:0005829">
    <property type="term" value="C:cytosol"/>
    <property type="evidence" value="ECO:0007669"/>
    <property type="project" value="TreeGrafter"/>
</dbReference>
<dbReference type="GO" id="GO:0004479">
    <property type="term" value="F:methionyl-tRNA formyltransferase activity"/>
    <property type="evidence" value="ECO:0007669"/>
    <property type="project" value="UniProtKB-UniRule"/>
</dbReference>
<reference evidence="8" key="1">
    <citation type="journal article" date="2014" name="Int. J. Syst. Evol. Microbiol.">
        <title>Complete genome sequence of Corynebacterium casei LMG S-19264T (=DSM 44701T), isolated from a smear-ripened cheese.</title>
        <authorList>
            <consortium name="US DOE Joint Genome Institute (JGI-PGF)"/>
            <person name="Walter F."/>
            <person name="Albersmeier A."/>
            <person name="Kalinowski J."/>
            <person name="Ruckert C."/>
        </authorList>
    </citation>
    <scope>NUCLEOTIDE SEQUENCE</scope>
    <source>
        <strain evidence="8">CGMCC 1.15493</strain>
    </source>
</reference>
<name>A0A916XSZ2_9HYPH</name>
<reference evidence="8" key="2">
    <citation type="submission" date="2020-09" db="EMBL/GenBank/DDBJ databases">
        <authorList>
            <person name="Sun Q."/>
            <person name="Zhou Y."/>
        </authorList>
    </citation>
    <scope>NUCLEOTIDE SEQUENCE</scope>
    <source>
        <strain evidence="8">CGMCC 1.15493</strain>
    </source>
</reference>
<dbReference type="AlphaFoldDB" id="A0A916XSZ2"/>
<dbReference type="InterPro" id="IPR001555">
    <property type="entry name" value="GART_AS"/>
</dbReference>
<dbReference type="InterPro" id="IPR011034">
    <property type="entry name" value="Formyl_transferase-like_C_sf"/>
</dbReference>
<proteinExistence type="inferred from homology"/>
<dbReference type="CDD" id="cd08646">
    <property type="entry name" value="FMT_core_Met-tRNA-FMT_N"/>
    <property type="match status" value="1"/>
</dbReference>
<dbReference type="Pfam" id="PF02911">
    <property type="entry name" value="Formyl_trans_C"/>
    <property type="match status" value="1"/>
</dbReference>
<dbReference type="RefSeq" id="WP_188849043.1">
    <property type="nucleotide sequence ID" value="NZ_BMJJ01000001.1"/>
</dbReference>
<keyword evidence="3 5" id="KW-0808">Transferase</keyword>
<organism evidence="8 9">
    <name type="scientific">Aureimonas glaciei</name>
    <dbReference type="NCBI Taxonomy" id="1776957"/>
    <lineage>
        <taxon>Bacteria</taxon>
        <taxon>Pseudomonadati</taxon>
        <taxon>Pseudomonadota</taxon>
        <taxon>Alphaproteobacteria</taxon>
        <taxon>Hyphomicrobiales</taxon>
        <taxon>Aurantimonadaceae</taxon>
        <taxon>Aureimonas</taxon>
    </lineage>
</organism>
<dbReference type="Gene3D" id="3.40.50.12230">
    <property type="match status" value="1"/>
</dbReference>
<keyword evidence="9" id="KW-1185">Reference proteome</keyword>
<comment type="caution">
    <text evidence="8">The sequence shown here is derived from an EMBL/GenBank/DDBJ whole genome shotgun (WGS) entry which is preliminary data.</text>
</comment>
<dbReference type="PANTHER" id="PTHR11138:SF5">
    <property type="entry name" value="METHIONYL-TRNA FORMYLTRANSFERASE, MITOCHONDRIAL"/>
    <property type="match status" value="1"/>
</dbReference>
<dbReference type="Proteomes" id="UP000613160">
    <property type="component" value="Unassembled WGS sequence"/>
</dbReference>
<dbReference type="InterPro" id="IPR005794">
    <property type="entry name" value="Fmt"/>
</dbReference>
<dbReference type="EMBL" id="BMJJ01000001">
    <property type="protein sequence ID" value="GGD05799.1"/>
    <property type="molecule type" value="Genomic_DNA"/>
</dbReference>
<dbReference type="InterPro" id="IPR002376">
    <property type="entry name" value="Formyl_transf_N"/>
</dbReference>
<evidence type="ECO:0000259" key="6">
    <source>
        <dbReference type="Pfam" id="PF00551"/>
    </source>
</evidence>
<feature type="domain" description="Formyl transferase N-terminal" evidence="6">
    <location>
        <begin position="5"/>
        <end position="183"/>
    </location>
</feature>
<comment type="catalytic activity">
    <reaction evidence="5">
        <text>L-methionyl-tRNA(fMet) + (6R)-10-formyltetrahydrofolate = N-formyl-L-methionyl-tRNA(fMet) + (6S)-5,6,7,8-tetrahydrofolate + H(+)</text>
        <dbReference type="Rhea" id="RHEA:24380"/>
        <dbReference type="Rhea" id="RHEA-COMP:9952"/>
        <dbReference type="Rhea" id="RHEA-COMP:9953"/>
        <dbReference type="ChEBI" id="CHEBI:15378"/>
        <dbReference type="ChEBI" id="CHEBI:57453"/>
        <dbReference type="ChEBI" id="CHEBI:78530"/>
        <dbReference type="ChEBI" id="CHEBI:78844"/>
        <dbReference type="ChEBI" id="CHEBI:195366"/>
        <dbReference type="EC" id="2.1.2.9"/>
    </reaction>
</comment>
<dbReference type="InterPro" id="IPR036477">
    <property type="entry name" value="Formyl_transf_N_sf"/>
</dbReference>